<dbReference type="AlphaFoldDB" id="A0A4Q4M028"/>
<dbReference type="Proteomes" id="UP000292402">
    <property type="component" value="Unassembled WGS sequence"/>
</dbReference>
<name>A0A4Q4M028_9PLEO</name>
<evidence type="ECO:0008006" key="4">
    <source>
        <dbReference type="Google" id="ProtNLM"/>
    </source>
</evidence>
<sequence length="334" mass="37317">MEQKHPHAPLFERSPVPDHSLETNTELRSTHAAGSLPLSDTSEASTRMREMGLMYHWARSTRHSFTKEIGDSLQDHIIQEALRHDYLMEAVLALTSLHIASGAENLTTIREYMNAAVHYQHQALVGLQSALGSLSRDNCDAVFIASTLVMVSTIVASLLQKEPNQNAKSTAEAMLKLTSFLHGIQSILDVGREWISNGPLRCMLNVETQLSSTSLRLPLEDLRHANGTQNHEETRAVFAHAIAMLEKATETSRSVVPWIIGVQPGFFQALRDGNDLALAIFMLWGVLLDQLGGMWWAKFSGRRLVDEISRTLNARCSRWMHIAEWSRLQAGLCE</sequence>
<evidence type="ECO:0000313" key="2">
    <source>
        <dbReference type="EMBL" id="RYN19663.1"/>
    </source>
</evidence>
<gene>
    <name evidence="2" type="ORF">AA0114_g12994</name>
</gene>
<accession>A0A4Q4M028</accession>
<proteinExistence type="predicted"/>
<organism evidence="2 3">
    <name type="scientific">Alternaria tenuissima</name>
    <dbReference type="NCBI Taxonomy" id="119927"/>
    <lineage>
        <taxon>Eukaryota</taxon>
        <taxon>Fungi</taxon>
        <taxon>Dikarya</taxon>
        <taxon>Ascomycota</taxon>
        <taxon>Pezizomycotina</taxon>
        <taxon>Dothideomycetes</taxon>
        <taxon>Pleosporomycetidae</taxon>
        <taxon>Pleosporales</taxon>
        <taxon>Pleosporineae</taxon>
        <taxon>Pleosporaceae</taxon>
        <taxon>Alternaria</taxon>
        <taxon>Alternaria sect. Alternaria</taxon>
        <taxon>Alternaria alternata complex</taxon>
    </lineage>
</organism>
<dbReference type="Pfam" id="PF11951">
    <property type="entry name" value="Fungal_trans_2"/>
    <property type="match status" value="1"/>
</dbReference>
<protein>
    <recommendedName>
        <fullName evidence="4">C6 transcription factor</fullName>
    </recommendedName>
</protein>
<dbReference type="EMBL" id="PDXA01000140">
    <property type="protein sequence ID" value="RYN19663.1"/>
    <property type="molecule type" value="Genomic_DNA"/>
</dbReference>
<evidence type="ECO:0000313" key="3">
    <source>
        <dbReference type="Proteomes" id="UP000292402"/>
    </source>
</evidence>
<comment type="caution">
    <text evidence="2">The sequence shown here is derived from an EMBL/GenBank/DDBJ whole genome shotgun (WGS) entry which is preliminary data.</text>
</comment>
<dbReference type="PANTHER" id="PTHR47784:SF10">
    <property type="entry name" value="TRANSCRIPTION FACTOR, PUTATIVE (AFU_ORTHOLOGUE AFUA_6G14150)-RELATED"/>
    <property type="match status" value="1"/>
</dbReference>
<dbReference type="PANTHER" id="PTHR47784">
    <property type="entry name" value="STEROL UPTAKE CONTROL PROTEIN 2"/>
    <property type="match status" value="1"/>
</dbReference>
<dbReference type="InterPro" id="IPR053157">
    <property type="entry name" value="Sterol_Uptake_Regulator"/>
</dbReference>
<dbReference type="GO" id="GO:0001228">
    <property type="term" value="F:DNA-binding transcription activator activity, RNA polymerase II-specific"/>
    <property type="evidence" value="ECO:0007669"/>
    <property type="project" value="TreeGrafter"/>
</dbReference>
<reference evidence="3" key="1">
    <citation type="journal article" date="2019" name="bioRxiv">
        <title>Genomics, evolutionary history and diagnostics of the Alternaria alternata species group including apple and Asian pear pathotypes.</title>
        <authorList>
            <person name="Armitage A.D."/>
            <person name="Cockerton H.M."/>
            <person name="Sreenivasaprasad S."/>
            <person name="Woodhall J.W."/>
            <person name="Lane C.R."/>
            <person name="Harrison R.J."/>
            <person name="Clarkson J.P."/>
        </authorList>
    </citation>
    <scope>NUCLEOTIDE SEQUENCE [LARGE SCALE GENOMIC DNA]</scope>
    <source>
        <strain evidence="3">FERA 1082</strain>
    </source>
</reference>
<evidence type="ECO:0000256" key="1">
    <source>
        <dbReference type="SAM" id="MobiDB-lite"/>
    </source>
</evidence>
<dbReference type="InterPro" id="IPR021858">
    <property type="entry name" value="Fun_TF"/>
</dbReference>
<feature type="region of interest" description="Disordered" evidence="1">
    <location>
        <begin position="1"/>
        <end position="21"/>
    </location>
</feature>